<evidence type="ECO:0000256" key="1">
    <source>
        <dbReference type="ARBA" id="ARBA00005842"/>
    </source>
</evidence>
<feature type="domain" description="C2H2-type" evidence="10">
    <location>
        <begin position="403"/>
        <end position="425"/>
    </location>
</feature>
<evidence type="ECO:0000256" key="2">
    <source>
        <dbReference type="ARBA" id="ARBA00022679"/>
    </source>
</evidence>
<dbReference type="SUPFAM" id="SSF52540">
    <property type="entry name" value="P-loop containing nucleoside triphosphate hydrolases"/>
    <property type="match status" value="2"/>
</dbReference>
<dbReference type="Gene3D" id="3.40.50.300">
    <property type="entry name" value="P-loop containing nucleotide triphosphate hydrolases"/>
    <property type="match status" value="1"/>
</dbReference>
<dbReference type="GO" id="GO:0005524">
    <property type="term" value="F:ATP binding"/>
    <property type="evidence" value="ECO:0007669"/>
    <property type="project" value="UniProtKB-KW"/>
</dbReference>
<keyword evidence="12" id="KW-1185">Reference proteome</keyword>
<dbReference type="STRING" id="7240.B4QTU9"/>
<dbReference type="Pfam" id="PF01715">
    <property type="entry name" value="IPPT"/>
    <property type="match status" value="1"/>
</dbReference>
<accession>B4QTU9</accession>
<evidence type="ECO:0000256" key="3">
    <source>
        <dbReference type="ARBA" id="ARBA00022723"/>
    </source>
</evidence>
<dbReference type="InterPro" id="IPR039657">
    <property type="entry name" value="Dimethylallyltransferase"/>
</dbReference>
<dbReference type="AlphaFoldDB" id="B4QTU9"/>
<name>B4QTU9_DROSI</name>
<dbReference type="OrthoDB" id="775260at2759"/>
<sequence>MIRKVPLIVILGSTGTGKTKLSLQLAERFGGEIISADSMQVYTHLDIATAKATKEEQSRARHHLLDVTTPAEPFTVTHFRNAALPIVERLLAKDTPPIVVGGTNYYIESLLWDILVDSDVKPDEHKPSGEHLKDAELNALSTLELHQHLANIDAGSANRFHPNNRRKIIRAIEVYQSTGQTLTQMLAEQRAQPGGNRLGGPLRYPHIVLLWLRCQQDVLNERLDSRVDSMLAQGLVPELRQFHNAHHSTTVQAYTSGVLQTIGYKEFIPYLIKYDQQQDEKIEEYLKTHSYKLPGPEKLNEEGLPDGLELLRSCCEELKLVTRRYSKKQLKWINNRFLASKDRQVPDLYELDTSDVAAWQEAVYKRAETIIERYRNEEACEIQPMAKREHPGADLDEETSHFCQICERHFVGEYQWGLHMKSNKHKRRKEGQRKRQRDQETMLSTDLAKKQKGEKEEAEEAETQPPPSRVNDTDKAM</sequence>
<dbReference type="OMA" id="WGLHLKS"/>
<evidence type="ECO:0000259" key="10">
    <source>
        <dbReference type="PROSITE" id="PS00028"/>
    </source>
</evidence>
<dbReference type="GO" id="GO:0052381">
    <property type="term" value="F:tRNA dimethylallyltransferase activity"/>
    <property type="evidence" value="ECO:0007669"/>
    <property type="project" value="InterPro"/>
</dbReference>
<dbReference type="GO" id="GO:0008270">
    <property type="term" value="F:zinc ion binding"/>
    <property type="evidence" value="ECO:0007669"/>
    <property type="project" value="UniProtKB-KW"/>
</dbReference>
<dbReference type="GO" id="GO:0005739">
    <property type="term" value="C:mitochondrion"/>
    <property type="evidence" value="ECO:0007669"/>
    <property type="project" value="TreeGrafter"/>
</dbReference>
<dbReference type="KEGG" id="dsi:Dsimw501_GD21141"/>
<reference evidence="11 12" key="1">
    <citation type="journal article" date="2007" name="Nature">
        <title>Evolution of genes and genomes on the Drosophila phylogeny.</title>
        <authorList>
            <consortium name="Drosophila 12 Genomes Consortium"/>
            <person name="Clark A.G."/>
            <person name="Eisen M.B."/>
            <person name="Smith D.R."/>
            <person name="Bergman C.M."/>
            <person name="Oliver B."/>
            <person name="Markow T.A."/>
            <person name="Kaufman T.C."/>
            <person name="Kellis M."/>
            <person name="Gelbart W."/>
            <person name="Iyer V.N."/>
            <person name="Pollard D.A."/>
            <person name="Sackton T.B."/>
            <person name="Larracuente A.M."/>
            <person name="Singh N.D."/>
            <person name="Abad J.P."/>
            <person name="Abt D.N."/>
            <person name="Adryan B."/>
            <person name="Aguade M."/>
            <person name="Akashi H."/>
            <person name="Anderson W.W."/>
            <person name="Aquadro C.F."/>
            <person name="Ardell D.H."/>
            <person name="Arguello R."/>
            <person name="Artieri C.G."/>
            <person name="Barbash D.A."/>
            <person name="Barker D."/>
            <person name="Barsanti P."/>
            <person name="Batterham P."/>
            <person name="Batzoglou S."/>
            <person name="Begun D."/>
            <person name="Bhutkar A."/>
            <person name="Blanco E."/>
            <person name="Bosak S.A."/>
            <person name="Bradley R.K."/>
            <person name="Brand A.D."/>
            <person name="Brent M.R."/>
            <person name="Brooks A.N."/>
            <person name="Brown R.H."/>
            <person name="Butlin R.K."/>
            <person name="Caggese C."/>
            <person name="Calvi B.R."/>
            <person name="Bernardo de Carvalho A."/>
            <person name="Caspi A."/>
            <person name="Castrezana S."/>
            <person name="Celniker S.E."/>
            <person name="Chang J.L."/>
            <person name="Chapple C."/>
            <person name="Chatterji S."/>
            <person name="Chinwalla A."/>
            <person name="Civetta A."/>
            <person name="Clifton S.W."/>
            <person name="Comeron J.M."/>
            <person name="Costello J.C."/>
            <person name="Coyne J.A."/>
            <person name="Daub J."/>
            <person name="David R.G."/>
            <person name="Delcher A.L."/>
            <person name="Delehaunty K."/>
            <person name="Do C.B."/>
            <person name="Ebling H."/>
            <person name="Edwards K."/>
            <person name="Eickbush T."/>
            <person name="Evans J.D."/>
            <person name="Filipski A."/>
            <person name="Findeiss S."/>
            <person name="Freyhult E."/>
            <person name="Fulton L."/>
            <person name="Fulton R."/>
            <person name="Garcia A.C."/>
            <person name="Gardiner A."/>
            <person name="Garfield D.A."/>
            <person name="Garvin B.E."/>
            <person name="Gibson G."/>
            <person name="Gilbert D."/>
            <person name="Gnerre S."/>
            <person name="Godfrey J."/>
            <person name="Good R."/>
            <person name="Gotea V."/>
            <person name="Gravely B."/>
            <person name="Greenberg A.J."/>
            <person name="Griffiths-Jones S."/>
            <person name="Gross S."/>
            <person name="Guigo R."/>
            <person name="Gustafson E.A."/>
            <person name="Haerty W."/>
            <person name="Hahn M.W."/>
            <person name="Halligan D.L."/>
            <person name="Halpern A.L."/>
            <person name="Halter G.M."/>
            <person name="Han M.V."/>
            <person name="Heger A."/>
            <person name="Hillier L."/>
            <person name="Hinrichs A.S."/>
            <person name="Holmes I."/>
            <person name="Hoskins R.A."/>
            <person name="Hubisz M.J."/>
            <person name="Hultmark D."/>
            <person name="Huntley M.A."/>
            <person name="Jaffe D.B."/>
            <person name="Jagadeeshan S."/>
            <person name="Jeck W.R."/>
            <person name="Johnson J."/>
            <person name="Jones C.D."/>
            <person name="Jordan W.C."/>
            <person name="Karpen G.H."/>
            <person name="Kataoka E."/>
            <person name="Keightley P.D."/>
            <person name="Kheradpour P."/>
            <person name="Kirkness E.F."/>
            <person name="Koerich L.B."/>
            <person name="Kristiansen K."/>
            <person name="Kudrna D."/>
            <person name="Kulathinal R.J."/>
            <person name="Kumar S."/>
            <person name="Kwok R."/>
            <person name="Lander E."/>
            <person name="Langley C.H."/>
            <person name="Lapoint R."/>
            <person name="Lazzaro B.P."/>
            <person name="Lee S.J."/>
            <person name="Levesque L."/>
            <person name="Li R."/>
            <person name="Lin C.F."/>
            <person name="Lin M.F."/>
            <person name="Lindblad-Toh K."/>
            <person name="Llopart A."/>
            <person name="Long M."/>
            <person name="Low L."/>
            <person name="Lozovsky E."/>
            <person name="Lu J."/>
            <person name="Luo M."/>
            <person name="Machado C.A."/>
            <person name="Makalowski W."/>
            <person name="Marzo M."/>
            <person name="Matsuda M."/>
            <person name="Matzkin L."/>
            <person name="McAllister B."/>
            <person name="McBride C.S."/>
            <person name="McKernan B."/>
            <person name="McKernan K."/>
            <person name="Mendez-Lago M."/>
            <person name="Minx P."/>
            <person name="Mollenhauer M.U."/>
            <person name="Montooth K."/>
            <person name="Mount S.M."/>
            <person name="Mu X."/>
            <person name="Myers E."/>
            <person name="Negre B."/>
            <person name="Newfeld S."/>
            <person name="Nielsen R."/>
            <person name="Noor M.A."/>
            <person name="O'Grady P."/>
            <person name="Pachter L."/>
            <person name="Papaceit M."/>
            <person name="Parisi M.J."/>
            <person name="Parisi M."/>
            <person name="Parts L."/>
            <person name="Pedersen J.S."/>
            <person name="Pesole G."/>
            <person name="Phillippy A.M."/>
            <person name="Ponting C.P."/>
            <person name="Pop M."/>
            <person name="Porcelli D."/>
            <person name="Powell J.R."/>
            <person name="Prohaska S."/>
            <person name="Pruitt K."/>
            <person name="Puig M."/>
            <person name="Quesneville H."/>
            <person name="Ram K.R."/>
            <person name="Rand D."/>
            <person name="Rasmussen M.D."/>
            <person name="Reed L.K."/>
            <person name="Reenan R."/>
            <person name="Reily A."/>
            <person name="Remington K.A."/>
            <person name="Rieger T.T."/>
            <person name="Ritchie M.G."/>
            <person name="Robin C."/>
            <person name="Rogers Y.H."/>
            <person name="Rohde C."/>
            <person name="Rozas J."/>
            <person name="Rubenfield M.J."/>
            <person name="Ruiz A."/>
            <person name="Russo S."/>
            <person name="Salzberg S.L."/>
            <person name="Sanchez-Gracia A."/>
            <person name="Saranga D.J."/>
            <person name="Sato H."/>
            <person name="Schaeffer S.W."/>
            <person name="Schatz M.C."/>
            <person name="Schlenke T."/>
            <person name="Schwartz R."/>
            <person name="Segarra C."/>
            <person name="Singh R.S."/>
            <person name="Sirot L."/>
            <person name="Sirota M."/>
            <person name="Sisneros N.B."/>
            <person name="Smith C.D."/>
            <person name="Smith T.F."/>
            <person name="Spieth J."/>
            <person name="Stage D.E."/>
            <person name="Stark A."/>
            <person name="Stephan W."/>
            <person name="Strausberg R.L."/>
            <person name="Strempel S."/>
            <person name="Sturgill D."/>
            <person name="Sutton G."/>
            <person name="Sutton G.G."/>
            <person name="Tao W."/>
            <person name="Teichmann S."/>
            <person name="Tobari Y.N."/>
            <person name="Tomimura Y."/>
            <person name="Tsolas J.M."/>
            <person name="Valente V.L."/>
            <person name="Venter E."/>
            <person name="Venter J.C."/>
            <person name="Vicario S."/>
            <person name="Vieira F.G."/>
            <person name="Vilella A.J."/>
            <person name="Villasante A."/>
            <person name="Walenz B."/>
            <person name="Wang J."/>
            <person name="Wasserman M."/>
            <person name="Watts T."/>
            <person name="Wilson D."/>
            <person name="Wilson R.K."/>
            <person name="Wing R.A."/>
            <person name="Wolfner M.F."/>
            <person name="Wong A."/>
            <person name="Wong G.K."/>
            <person name="Wu C.I."/>
            <person name="Wu G."/>
            <person name="Yamamoto D."/>
            <person name="Yang H.P."/>
            <person name="Yang S.P."/>
            <person name="Yorke J.A."/>
            <person name="Yoshida K."/>
            <person name="Zdobnov E."/>
            <person name="Zhang P."/>
            <person name="Zhang Y."/>
            <person name="Zimin A.V."/>
            <person name="Baldwin J."/>
            <person name="Abdouelleil A."/>
            <person name="Abdulkadir J."/>
            <person name="Abebe A."/>
            <person name="Abera B."/>
            <person name="Abreu J."/>
            <person name="Acer S.C."/>
            <person name="Aftuck L."/>
            <person name="Alexander A."/>
            <person name="An P."/>
            <person name="Anderson E."/>
            <person name="Anderson S."/>
            <person name="Arachi H."/>
            <person name="Azer M."/>
            <person name="Bachantsang P."/>
            <person name="Barry A."/>
            <person name="Bayul T."/>
            <person name="Berlin A."/>
            <person name="Bessette D."/>
            <person name="Bloom T."/>
            <person name="Blye J."/>
            <person name="Boguslavskiy L."/>
            <person name="Bonnet C."/>
            <person name="Boukhgalter B."/>
            <person name="Bourzgui I."/>
            <person name="Brown A."/>
            <person name="Cahill P."/>
            <person name="Channer S."/>
            <person name="Cheshatsang Y."/>
            <person name="Chuda L."/>
            <person name="Citroen M."/>
            <person name="Collymore A."/>
            <person name="Cooke P."/>
            <person name="Costello M."/>
            <person name="D'Aco K."/>
            <person name="Daza R."/>
            <person name="De Haan G."/>
            <person name="DeGray S."/>
            <person name="DeMaso C."/>
            <person name="Dhargay N."/>
            <person name="Dooley K."/>
            <person name="Dooley E."/>
            <person name="Doricent M."/>
            <person name="Dorje P."/>
            <person name="Dorjee K."/>
            <person name="Dupes A."/>
            <person name="Elong R."/>
            <person name="Falk J."/>
            <person name="Farina A."/>
            <person name="Faro S."/>
            <person name="Ferguson D."/>
            <person name="Fisher S."/>
            <person name="Foley C.D."/>
            <person name="Franke A."/>
            <person name="Friedrich D."/>
            <person name="Gadbois L."/>
            <person name="Gearin G."/>
            <person name="Gearin C.R."/>
            <person name="Giannoukos G."/>
            <person name="Goode T."/>
            <person name="Graham J."/>
            <person name="Grandbois E."/>
            <person name="Grewal S."/>
            <person name="Gyaltsen K."/>
            <person name="Hafez N."/>
            <person name="Hagos B."/>
            <person name="Hall J."/>
            <person name="Henson C."/>
            <person name="Hollinger A."/>
            <person name="Honan T."/>
            <person name="Huard M.D."/>
            <person name="Hughes L."/>
            <person name="Hurhula B."/>
            <person name="Husby M.E."/>
            <person name="Kamat A."/>
            <person name="Kanga B."/>
            <person name="Kashin S."/>
            <person name="Khazanovich D."/>
            <person name="Kisner P."/>
            <person name="Lance K."/>
            <person name="Lara M."/>
            <person name="Lee W."/>
            <person name="Lennon N."/>
            <person name="Letendre F."/>
            <person name="LeVine R."/>
            <person name="Lipovsky A."/>
            <person name="Liu X."/>
            <person name="Liu J."/>
            <person name="Liu S."/>
            <person name="Lokyitsang T."/>
            <person name="Lokyitsang Y."/>
            <person name="Lubonja R."/>
            <person name="Lui A."/>
            <person name="MacDonald P."/>
            <person name="Magnisalis V."/>
            <person name="Maru K."/>
            <person name="Matthews C."/>
            <person name="McCusker W."/>
            <person name="McDonough S."/>
            <person name="Mehta T."/>
            <person name="Meldrim J."/>
            <person name="Meneus L."/>
            <person name="Mihai O."/>
            <person name="Mihalev A."/>
            <person name="Mihova T."/>
            <person name="Mittelman R."/>
            <person name="Mlenga V."/>
            <person name="Montmayeur A."/>
            <person name="Mulrain L."/>
            <person name="Navidi A."/>
            <person name="Naylor J."/>
            <person name="Negash T."/>
            <person name="Nguyen T."/>
            <person name="Nguyen N."/>
            <person name="Nicol R."/>
            <person name="Norbu C."/>
            <person name="Norbu N."/>
            <person name="Novod N."/>
            <person name="O'Neill B."/>
            <person name="Osman S."/>
            <person name="Markiewicz E."/>
            <person name="Oyono O.L."/>
            <person name="Patti C."/>
            <person name="Phunkhang P."/>
            <person name="Pierre F."/>
            <person name="Priest M."/>
            <person name="Raghuraman S."/>
            <person name="Rege F."/>
            <person name="Reyes R."/>
            <person name="Rise C."/>
            <person name="Rogov P."/>
            <person name="Ross K."/>
            <person name="Ryan E."/>
            <person name="Settipalli S."/>
            <person name="Shea T."/>
            <person name="Sherpa N."/>
            <person name="Shi L."/>
            <person name="Shih D."/>
            <person name="Sparrow T."/>
            <person name="Spaulding J."/>
            <person name="Stalker J."/>
            <person name="Stange-Thomann N."/>
            <person name="Stavropoulos S."/>
            <person name="Stone C."/>
            <person name="Strader C."/>
            <person name="Tesfaye S."/>
            <person name="Thomson T."/>
            <person name="Thoulutsang Y."/>
            <person name="Thoulutsang D."/>
            <person name="Topham K."/>
            <person name="Topping I."/>
            <person name="Tsamla T."/>
            <person name="Vassiliev H."/>
            <person name="Vo A."/>
            <person name="Wangchuk T."/>
            <person name="Wangdi T."/>
            <person name="Weiand M."/>
            <person name="Wilkinson J."/>
            <person name="Wilson A."/>
            <person name="Yadav S."/>
            <person name="Young G."/>
            <person name="Yu Q."/>
            <person name="Zembek L."/>
            <person name="Zhong D."/>
            <person name="Zimmer A."/>
            <person name="Zwirko Z."/>
            <person name="Jaffe D.B."/>
            <person name="Alvarez P."/>
            <person name="Brockman W."/>
            <person name="Butler J."/>
            <person name="Chin C."/>
            <person name="Gnerre S."/>
            <person name="Grabherr M."/>
            <person name="Kleber M."/>
            <person name="Mauceli E."/>
            <person name="MacCallum I."/>
        </authorList>
    </citation>
    <scope>NUCLEOTIDE SEQUENCE [LARGE SCALE GENOMIC DNA]</scope>
    <source>
        <strain evidence="12">white501</strain>
    </source>
</reference>
<dbReference type="GO" id="GO:0006400">
    <property type="term" value="P:tRNA modification"/>
    <property type="evidence" value="ECO:0007669"/>
    <property type="project" value="TreeGrafter"/>
</dbReference>
<keyword evidence="7 8" id="KW-0067">ATP-binding</keyword>
<keyword evidence="5" id="KW-0863">Zinc-finger</keyword>
<dbReference type="SUPFAM" id="SSF57667">
    <property type="entry name" value="beta-beta-alpha zinc fingers"/>
    <property type="match status" value="1"/>
</dbReference>
<evidence type="ECO:0000313" key="11">
    <source>
        <dbReference type="EMBL" id="EDX14303.1"/>
    </source>
</evidence>
<dbReference type="InterPro" id="IPR013087">
    <property type="entry name" value="Znf_C2H2_type"/>
</dbReference>
<organism evidence="11 12">
    <name type="scientific">Drosophila simulans</name>
    <name type="common">Fruit fly</name>
    <dbReference type="NCBI Taxonomy" id="7240"/>
    <lineage>
        <taxon>Eukaryota</taxon>
        <taxon>Metazoa</taxon>
        <taxon>Ecdysozoa</taxon>
        <taxon>Arthropoda</taxon>
        <taxon>Hexapoda</taxon>
        <taxon>Insecta</taxon>
        <taxon>Pterygota</taxon>
        <taxon>Neoptera</taxon>
        <taxon>Endopterygota</taxon>
        <taxon>Diptera</taxon>
        <taxon>Brachycera</taxon>
        <taxon>Muscomorpha</taxon>
        <taxon>Ephydroidea</taxon>
        <taxon>Drosophilidae</taxon>
        <taxon>Drosophila</taxon>
        <taxon>Sophophora</taxon>
    </lineage>
</organism>
<proteinExistence type="inferred from homology"/>
<keyword evidence="6" id="KW-0862">Zinc</keyword>
<dbReference type="NCBIfam" id="TIGR00174">
    <property type="entry name" value="miaA"/>
    <property type="match status" value="1"/>
</dbReference>
<dbReference type="InterPro" id="IPR018022">
    <property type="entry name" value="IPT"/>
</dbReference>
<evidence type="ECO:0000256" key="7">
    <source>
        <dbReference type="ARBA" id="ARBA00022840"/>
    </source>
</evidence>
<dbReference type="PANTHER" id="PTHR11088:SF89">
    <property type="entry name" value="TRNA DIMETHYLALLYLTRANSFERASE"/>
    <property type="match status" value="1"/>
</dbReference>
<evidence type="ECO:0000256" key="6">
    <source>
        <dbReference type="ARBA" id="ARBA00022833"/>
    </source>
</evidence>
<dbReference type="Gene3D" id="3.30.160.60">
    <property type="entry name" value="Classic Zinc Finger"/>
    <property type="match status" value="1"/>
</dbReference>
<dbReference type="FunFam" id="1.10.20.140:FF:000012">
    <property type="entry name" value="LD10347p"/>
    <property type="match status" value="1"/>
</dbReference>
<evidence type="ECO:0000256" key="4">
    <source>
        <dbReference type="ARBA" id="ARBA00022741"/>
    </source>
</evidence>
<dbReference type="InterPro" id="IPR036236">
    <property type="entry name" value="Znf_C2H2_sf"/>
</dbReference>
<dbReference type="SMR" id="B4QTU9"/>
<dbReference type="Bgee" id="FBgn0192593">
    <property type="expression patterns" value="Expressed in embryo and 3 other cell types or tissues"/>
</dbReference>
<dbReference type="InterPro" id="IPR027417">
    <property type="entry name" value="P-loop_NTPase"/>
</dbReference>
<protein>
    <submittedName>
        <fullName evidence="11">GD21141</fullName>
    </submittedName>
</protein>
<evidence type="ECO:0000256" key="5">
    <source>
        <dbReference type="ARBA" id="ARBA00022771"/>
    </source>
</evidence>
<keyword evidence="2 8" id="KW-0808">Transferase</keyword>
<dbReference type="InterPro" id="IPR022755">
    <property type="entry name" value="Znf_C2H2_jaz"/>
</dbReference>
<dbReference type="HOGENOM" id="CLU_032616_2_1_1"/>
<evidence type="ECO:0000256" key="9">
    <source>
        <dbReference type="SAM" id="MobiDB-lite"/>
    </source>
</evidence>
<keyword evidence="3" id="KW-0479">Metal-binding</keyword>
<evidence type="ECO:0000256" key="8">
    <source>
        <dbReference type="RuleBase" id="RU003785"/>
    </source>
</evidence>
<feature type="region of interest" description="Disordered" evidence="9">
    <location>
        <begin position="422"/>
        <end position="477"/>
    </location>
</feature>
<evidence type="ECO:0000313" key="12">
    <source>
        <dbReference type="Proteomes" id="UP000000304"/>
    </source>
</evidence>
<dbReference type="Proteomes" id="UP000000304">
    <property type="component" value="Chromosome 3R"/>
</dbReference>
<gene>
    <name evidence="11" type="primary">Dsim\GD21141</name>
    <name evidence="11" type="ORF">Dsim_GD21141</name>
</gene>
<dbReference type="HAMAP" id="MF_00185">
    <property type="entry name" value="IPP_trans"/>
    <property type="match status" value="1"/>
</dbReference>
<comment type="similarity">
    <text evidence="1 8">Belongs to the IPP transferase family.</text>
</comment>
<dbReference type="PhylomeDB" id="B4QTU9"/>
<dbReference type="Gene3D" id="1.10.20.140">
    <property type="match status" value="1"/>
</dbReference>
<feature type="compositionally biased region" description="Basic residues" evidence="9">
    <location>
        <begin position="422"/>
        <end position="436"/>
    </location>
</feature>
<dbReference type="PANTHER" id="PTHR11088">
    <property type="entry name" value="TRNA DIMETHYLALLYLTRANSFERASE"/>
    <property type="match status" value="1"/>
</dbReference>
<keyword evidence="4 8" id="KW-0547">Nucleotide-binding</keyword>
<dbReference type="PROSITE" id="PS00028">
    <property type="entry name" value="ZINC_FINGER_C2H2_1"/>
    <property type="match status" value="1"/>
</dbReference>
<dbReference type="Pfam" id="PF12171">
    <property type="entry name" value="zf-C2H2_jaz"/>
    <property type="match status" value="1"/>
</dbReference>
<dbReference type="EMBL" id="CM000364">
    <property type="protein sequence ID" value="EDX14303.1"/>
    <property type="molecule type" value="Genomic_DNA"/>
</dbReference>